<sequence>RCHLCCDPRARPPRRQATSAVPPGPSRRTTRPPPPRRQPSLAALSGPTSPPHYSSQRPTVPRCSSRPSTALCFPSPPRNATLRQGVHGRYPSPFTTANQGRSTMGRSAKAMVPVKTRCISSSFVCFLVHLLPDGISLNTSVLCSWY</sequence>
<name>A0A8R7TG68_TRIUA</name>
<evidence type="ECO:0000313" key="2">
    <source>
        <dbReference type="EnsemblPlants" id="TuG1812G0200002427.01.T04"/>
    </source>
</evidence>
<reference evidence="2" key="3">
    <citation type="submission" date="2022-06" db="UniProtKB">
        <authorList>
            <consortium name="EnsemblPlants"/>
        </authorList>
    </citation>
    <scope>IDENTIFICATION</scope>
</reference>
<dbReference type="Gramene" id="TuG1812G0200002427.01.T04">
    <property type="protein sequence ID" value="TuG1812G0200002427.01.T04"/>
    <property type="gene ID" value="TuG1812G0200002427.01"/>
</dbReference>
<feature type="compositionally biased region" description="Basic and acidic residues" evidence="1">
    <location>
        <begin position="1"/>
        <end position="10"/>
    </location>
</feature>
<keyword evidence="3" id="KW-1185">Reference proteome</keyword>
<accession>A0A8R7TG68</accession>
<dbReference type="Proteomes" id="UP000015106">
    <property type="component" value="Chromosome 2"/>
</dbReference>
<reference evidence="3" key="1">
    <citation type="journal article" date="2013" name="Nature">
        <title>Draft genome of the wheat A-genome progenitor Triticum urartu.</title>
        <authorList>
            <person name="Ling H.Q."/>
            <person name="Zhao S."/>
            <person name="Liu D."/>
            <person name="Wang J."/>
            <person name="Sun H."/>
            <person name="Zhang C."/>
            <person name="Fan H."/>
            <person name="Li D."/>
            <person name="Dong L."/>
            <person name="Tao Y."/>
            <person name="Gao C."/>
            <person name="Wu H."/>
            <person name="Li Y."/>
            <person name="Cui Y."/>
            <person name="Guo X."/>
            <person name="Zheng S."/>
            <person name="Wang B."/>
            <person name="Yu K."/>
            <person name="Liang Q."/>
            <person name="Yang W."/>
            <person name="Lou X."/>
            <person name="Chen J."/>
            <person name="Feng M."/>
            <person name="Jian J."/>
            <person name="Zhang X."/>
            <person name="Luo G."/>
            <person name="Jiang Y."/>
            <person name="Liu J."/>
            <person name="Wang Z."/>
            <person name="Sha Y."/>
            <person name="Zhang B."/>
            <person name="Wu H."/>
            <person name="Tang D."/>
            <person name="Shen Q."/>
            <person name="Xue P."/>
            <person name="Zou S."/>
            <person name="Wang X."/>
            <person name="Liu X."/>
            <person name="Wang F."/>
            <person name="Yang Y."/>
            <person name="An X."/>
            <person name="Dong Z."/>
            <person name="Zhang K."/>
            <person name="Zhang X."/>
            <person name="Luo M.C."/>
            <person name="Dvorak J."/>
            <person name="Tong Y."/>
            <person name="Wang J."/>
            <person name="Yang H."/>
            <person name="Li Z."/>
            <person name="Wang D."/>
            <person name="Zhang A."/>
            <person name="Wang J."/>
        </authorList>
    </citation>
    <scope>NUCLEOTIDE SEQUENCE</scope>
    <source>
        <strain evidence="3">cv. G1812</strain>
    </source>
</reference>
<reference evidence="2" key="2">
    <citation type="submission" date="2018-03" db="EMBL/GenBank/DDBJ databases">
        <title>The Triticum urartu genome reveals the dynamic nature of wheat genome evolution.</title>
        <authorList>
            <person name="Ling H."/>
            <person name="Ma B."/>
            <person name="Shi X."/>
            <person name="Liu H."/>
            <person name="Dong L."/>
            <person name="Sun H."/>
            <person name="Cao Y."/>
            <person name="Gao Q."/>
            <person name="Zheng S."/>
            <person name="Li Y."/>
            <person name="Yu Y."/>
            <person name="Du H."/>
            <person name="Qi M."/>
            <person name="Li Y."/>
            <person name="Yu H."/>
            <person name="Cui Y."/>
            <person name="Wang N."/>
            <person name="Chen C."/>
            <person name="Wu H."/>
            <person name="Zhao Y."/>
            <person name="Zhang J."/>
            <person name="Li Y."/>
            <person name="Zhou W."/>
            <person name="Zhang B."/>
            <person name="Hu W."/>
            <person name="Eijk M."/>
            <person name="Tang J."/>
            <person name="Witsenboer H."/>
            <person name="Zhao S."/>
            <person name="Li Z."/>
            <person name="Zhang A."/>
            <person name="Wang D."/>
            <person name="Liang C."/>
        </authorList>
    </citation>
    <scope>NUCLEOTIDE SEQUENCE [LARGE SCALE GENOMIC DNA]</scope>
    <source>
        <strain evidence="2">cv. G1812</strain>
    </source>
</reference>
<dbReference type="AlphaFoldDB" id="A0A8R7TG68"/>
<dbReference type="EnsemblPlants" id="TuG1812G0200002427.01.T01">
    <property type="protein sequence ID" value="TuG1812G0200002427.01.T01"/>
    <property type="gene ID" value="TuG1812G0200002427.01"/>
</dbReference>
<dbReference type="EnsemblPlants" id="TuG1812G0200002427.01.T03">
    <property type="protein sequence ID" value="TuG1812G0200002427.01.T03"/>
    <property type="gene ID" value="TuG1812G0200002427.01"/>
</dbReference>
<proteinExistence type="predicted"/>
<dbReference type="EnsemblPlants" id="TuG1812G0200002427.01.T04">
    <property type="protein sequence ID" value="TuG1812G0200002427.01.T04"/>
    <property type="gene ID" value="TuG1812G0200002427.01"/>
</dbReference>
<dbReference type="Gramene" id="TuG1812G0200002427.01.T01">
    <property type="protein sequence ID" value="TuG1812G0200002427.01.T01"/>
    <property type="gene ID" value="TuG1812G0200002427.01"/>
</dbReference>
<feature type="region of interest" description="Disordered" evidence="1">
    <location>
        <begin position="1"/>
        <end position="102"/>
    </location>
</feature>
<protein>
    <submittedName>
        <fullName evidence="2">Uncharacterized protein</fullName>
    </submittedName>
</protein>
<feature type="compositionally biased region" description="Polar residues" evidence="1">
    <location>
        <begin position="93"/>
        <end position="102"/>
    </location>
</feature>
<organism evidence="2 3">
    <name type="scientific">Triticum urartu</name>
    <name type="common">Red wild einkorn</name>
    <name type="synonym">Crithodium urartu</name>
    <dbReference type="NCBI Taxonomy" id="4572"/>
    <lineage>
        <taxon>Eukaryota</taxon>
        <taxon>Viridiplantae</taxon>
        <taxon>Streptophyta</taxon>
        <taxon>Embryophyta</taxon>
        <taxon>Tracheophyta</taxon>
        <taxon>Spermatophyta</taxon>
        <taxon>Magnoliopsida</taxon>
        <taxon>Liliopsida</taxon>
        <taxon>Poales</taxon>
        <taxon>Poaceae</taxon>
        <taxon>BOP clade</taxon>
        <taxon>Pooideae</taxon>
        <taxon>Triticodae</taxon>
        <taxon>Triticeae</taxon>
        <taxon>Triticinae</taxon>
        <taxon>Triticum</taxon>
    </lineage>
</organism>
<evidence type="ECO:0000256" key="1">
    <source>
        <dbReference type="SAM" id="MobiDB-lite"/>
    </source>
</evidence>
<dbReference type="Gramene" id="TuG1812G0200002427.01.T03">
    <property type="protein sequence ID" value="TuG1812G0200002427.01.T03"/>
    <property type="gene ID" value="TuG1812G0200002427.01"/>
</dbReference>
<evidence type="ECO:0000313" key="3">
    <source>
        <dbReference type="Proteomes" id="UP000015106"/>
    </source>
</evidence>